<keyword evidence="3 7" id="KW-0479">Metal-binding</keyword>
<comment type="subunit">
    <text evidence="7">Homohexamer.</text>
</comment>
<dbReference type="Gene3D" id="3.90.80.10">
    <property type="entry name" value="Inorganic pyrophosphatase"/>
    <property type="match status" value="1"/>
</dbReference>
<dbReference type="FunFam" id="3.90.80.10:FF:000003">
    <property type="entry name" value="Inorganic pyrophosphatase"/>
    <property type="match status" value="1"/>
</dbReference>
<protein>
    <recommendedName>
        <fullName evidence="7">Inorganic pyrophosphatase</fullName>
        <ecNumber evidence="7">3.6.1.1</ecNumber>
    </recommendedName>
    <alternativeName>
        <fullName evidence="7">Pyrophosphate phospho-hydrolase</fullName>
        <shortName evidence="7">PPase</shortName>
    </alternativeName>
</protein>
<dbReference type="HAMAP" id="MF_00209">
    <property type="entry name" value="Inorganic_PPase"/>
    <property type="match status" value="1"/>
</dbReference>
<feature type="binding site" evidence="7">
    <location>
        <position position="17"/>
    </location>
    <ligand>
        <name>substrate</name>
    </ligand>
</feature>
<dbReference type="SUPFAM" id="SSF50324">
    <property type="entry name" value="Inorganic pyrophosphatase"/>
    <property type="match status" value="1"/>
</dbReference>
<dbReference type="GO" id="GO:0000287">
    <property type="term" value="F:magnesium ion binding"/>
    <property type="evidence" value="ECO:0007669"/>
    <property type="project" value="UniProtKB-UniRule"/>
</dbReference>
<feature type="binding site" evidence="7">
    <location>
        <position position="90"/>
    </location>
    <ligand>
        <name>Mg(2+)</name>
        <dbReference type="ChEBI" id="CHEBI:18420"/>
        <label>3</label>
    </ligand>
</feature>
<dbReference type="GO" id="GO:0004427">
    <property type="term" value="F:inorganic diphosphate phosphatase activity"/>
    <property type="evidence" value="ECO:0007669"/>
    <property type="project" value="UniProtKB-UniRule"/>
</dbReference>
<feature type="binding site" evidence="7">
    <location>
        <position position="31"/>
    </location>
    <ligand>
        <name>substrate</name>
    </ligand>
</feature>
<feature type="binding site" evidence="7">
    <location>
        <position position="90"/>
    </location>
    <ligand>
        <name>Mg(2+)</name>
        <dbReference type="ChEBI" id="CHEBI:18420"/>
        <label>1</label>
    </ligand>
</feature>
<name>A0A660LDC5_9ACTN</name>
<evidence type="ECO:0000256" key="3">
    <source>
        <dbReference type="ARBA" id="ARBA00022723"/>
    </source>
</evidence>
<accession>A0A660LDC5</accession>
<sequence>MAAALCFIEIPKGSRNKYEYDEALGGIKLDRFLFSSVVYPADYGFFPDTVGEDGDALDALVLVNKPTFPGCRIEVRPVAVLRIKADHGQDDKVVCVPYEDPHWSDLESLDDIPDQLRSEIEHFFSIYKQPEGREVELEGFEGAEVAQRLLDEARERFSSRSRG</sequence>
<evidence type="ECO:0000313" key="8">
    <source>
        <dbReference type="EMBL" id="RKQ92609.1"/>
    </source>
</evidence>
<evidence type="ECO:0000256" key="5">
    <source>
        <dbReference type="ARBA" id="ARBA00022842"/>
    </source>
</evidence>
<dbReference type="Pfam" id="PF00719">
    <property type="entry name" value="Pyrophosphatase"/>
    <property type="match status" value="1"/>
</dbReference>
<organism evidence="8 9">
    <name type="scientific">Solirubrobacter pauli</name>
    <dbReference type="NCBI Taxonomy" id="166793"/>
    <lineage>
        <taxon>Bacteria</taxon>
        <taxon>Bacillati</taxon>
        <taxon>Actinomycetota</taxon>
        <taxon>Thermoleophilia</taxon>
        <taxon>Solirubrobacterales</taxon>
        <taxon>Solirubrobacteraceae</taxon>
        <taxon>Solirubrobacter</taxon>
    </lineage>
</organism>
<dbReference type="PANTHER" id="PTHR10286">
    <property type="entry name" value="INORGANIC PYROPHOSPHATASE"/>
    <property type="match status" value="1"/>
</dbReference>
<dbReference type="EMBL" id="RBIL01000001">
    <property type="protein sequence ID" value="RKQ92609.1"/>
    <property type="molecule type" value="Genomic_DNA"/>
</dbReference>
<proteinExistence type="inferred from homology"/>
<dbReference type="EC" id="3.6.1.1" evidence="7"/>
<comment type="caution">
    <text evidence="8">The sequence shown here is derived from an EMBL/GenBank/DDBJ whole genome shotgun (WGS) entry which is preliminary data.</text>
</comment>
<keyword evidence="9" id="KW-1185">Reference proteome</keyword>
<feature type="binding site" evidence="7">
    <location>
        <position position="53"/>
    </location>
    <ligand>
        <name>Mg(2+)</name>
        <dbReference type="ChEBI" id="CHEBI:18420"/>
        <label>1</label>
    </ligand>
</feature>
<dbReference type="AlphaFoldDB" id="A0A660LDC5"/>
<reference evidence="8 9" key="1">
    <citation type="submission" date="2018-10" db="EMBL/GenBank/DDBJ databases">
        <title>Genomic Encyclopedia of Archaeal and Bacterial Type Strains, Phase II (KMG-II): from individual species to whole genera.</title>
        <authorList>
            <person name="Goeker M."/>
        </authorList>
    </citation>
    <scope>NUCLEOTIDE SEQUENCE [LARGE SCALE GENOMIC DNA]</scope>
    <source>
        <strain evidence="8 9">DSM 14954</strain>
    </source>
</reference>
<feature type="binding site" evidence="7">
    <location>
        <position position="127"/>
    </location>
    <ligand>
        <name>substrate</name>
    </ligand>
</feature>
<comment type="subcellular location">
    <subcellularLocation>
        <location evidence="7">Cytoplasm</location>
    </subcellularLocation>
</comment>
<comment type="similarity">
    <text evidence="7">Belongs to the PPase family.</text>
</comment>
<dbReference type="InterPro" id="IPR008162">
    <property type="entry name" value="Pyrophosphatase"/>
</dbReference>
<gene>
    <name evidence="7" type="primary">ppa</name>
    <name evidence="8" type="ORF">C8N24_2461</name>
</gene>
<feature type="binding site" evidence="7">
    <location>
        <position position="9"/>
    </location>
    <ligand>
        <name>Mg(2+)</name>
        <dbReference type="ChEBI" id="CHEBI:18420"/>
        <label>2</label>
    </ligand>
</feature>
<keyword evidence="2 7" id="KW-0963">Cytoplasm</keyword>
<feature type="binding site" evidence="7">
    <location>
        <position position="43"/>
    </location>
    <ligand>
        <name>substrate</name>
    </ligand>
</feature>
<comment type="function">
    <text evidence="7">Catalyzes the hydrolysis of inorganic pyrophosphate (PPi) forming two phosphate ions.</text>
</comment>
<evidence type="ECO:0000256" key="6">
    <source>
        <dbReference type="ARBA" id="ARBA00047820"/>
    </source>
</evidence>
<keyword evidence="4 7" id="KW-0378">Hydrolase</keyword>
<comment type="cofactor">
    <cofactor evidence="1 7">
        <name>Mg(2+)</name>
        <dbReference type="ChEBI" id="CHEBI:18420"/>
    </cofactor>
</comment>
<feature type="binding site" evidence="7">
    <location>
        <position position="58"/>
    </location>
    <ligand>
        <name>Mg(2+)</name>
        <dbReference type="ChEBI" id="CHEBI:18420"/>
        <label>1</label>
    </ligand>
</feature>
<dbReference type="Proteomes" id="UP000278962">
    <property type="component" value="Unassembled WGS sequence"/>
</dbReference>
<evidence type="ECO:0000256" key="7">
    <source>
        <dbReference type="HAMAP-Rule" id="MF_00209"/>
    </source>
</evidence>
<comment type="caution">
    <text evidence="7">Lacks conserved residue(s) required for the propagation of feature annotation.</text>
</comment>
<dbReference type="GO" id="GO:0005737">
    <property type="term" value="C:cytoplasm"/>
    <property type="evidence" value="ECO:0007669"/>
    <property type="project" value="UniProtKB-SubCell"/>
</dbReference>
<feature type="binding site" evidence="7">
    <location>
        <position position="58"/>
    </location>
    <ligand>
        <name>Mg(2+)</name>
        <dbReference type="ChEBI" id="CHEBI:18420"/>
        <label>2</label>
    </ligand>
</feature>
<evidence type="ECO:0000256" key="4">
    <source>
        <dbReference type="ARBA" id="ARBA00022801"/>
    </source>
</evidence>
<dbReference type="GO" id="GO:0006796">
    <property type="term" value="P:phosphate-containing compound metabolic process"/>
    <property type="evidence" value="ECO:0007669"/>
    <property type="project" value="InterPro"/>
</dbReference>
<feature type="active site" description="Proton acceptor" evidence="7">
    <location>
        <position position="90"/>
    </location>
</feature>
<evidence type="ECO:0000256" key="2">
    <source>
        <dbReference type="ARBA" id="ARBA00022490"/>
    </source>
</evidence>
<keyword evidence="5 7" id="KW-0460">Magnesium</keyword>
<evidence type="ECO:0000256" key="1">
    <source>
        <dbReference type="ARBA" id="ARBA00001946"/>
    </source>
</evidence>
<dbReference type="OrthoDB" id="5187599at2"/>
<dbReference type="RefSeq" id="WP_121250294.1">
    <property type="nucleotide sequence ID" value="NZ_RBIL01000001.1"/>
</dbReference>
<evidence type="ECO:0000313" key="9">
    <source>
        <dbReference type="Proteomes" id="UP000278962"/>
    </source>
</evidence>
<dbReference type="CDD" id="cd00412">
    <property type="entry name" value="pyrophosphatase"/>
    <property type="match status" value="1"/>
</dbReference>
<dbReference type="InterPro" id="IPR036649">
    <property type="entry name" value="Pyrophosphatase_sf"/>
</dbReference>
<comment type="catalytic activity">
    <reaction evidence="6 7">
        <text>diphosphate + H2O = 2 phosphate + H(+)</text>
        <dbReference type="Rhea" id="RHEA:24576"/>
        <dbReference type="ChEBI" id="CHEBI:15377"/>
        <dbReference type="ChEBI" id="CHEBI:15378"/>
        <dbReference type="ChEBI" id="CHEBI:33019"/>
        <dbReference type="ChEBI" id="CHEBI:43474"/>
        <dbReference type="EC" id="3.6.1.1"/>
    </reaction>
</comment>